<dbReference type="STRING" id="1117647.M5M_04410"/>
<protein>
    <recommendedName>
        <fullName evidence="3">Type VI secretion protein</fullName>
    </recommendedName>
</protein>
<accession>K4KG71</accession>
<evidence type="ECO:0000313" key="2">
    <source>
        <dbReference type="Proteomes" id="UP000000466"/>
    </source>
</evidence>
<dbReference type="Pfam" id="PF05936">
    <property type="entry name" value="T6SS_VasE"/>
    <property type="match status" value="1"/>
</dbReference>
<dbReference type="EMBL" id="CP003746">
    <property type="protein sequence ID" value="AFU98089.1"/>
    <property type="molecule type" value="Genomic_DNA"/>
</dbReference>
<dbReference type="HOGENOM" id="CLU_031690_3_0_6"/>
<dbReference type="Proteomes" id="UP000000466">
    <property type="component" value="Chromosome"/>
</dbReference>
<organism evidence="1 2">
    <name type="scientific">Simiduia agarivorans (strain DSM 21679 / JCM 13881 / BCRC 17597 / SA1)</name>
    <dbReference type="NCBI Taxonomy" id="1117647"/>
    <lineage>
        <taxon>Bacteria</taxon>
        <taxon>Pseudomonadati</taxon>
        <taxon>Pseudomonadota</taxon>
        <taxon>Gammaproteobacteria</taxon>
        <taxon>Cellvibrionales</taxon>
        <taxon>Cellvibrionaceae</taxon>
        <taxon>Simiduia</taxon>
    </lineage>
</organism>
<reference evidence="1 2" key="1">
    <citation type="journal article" date="2013" name="Genome Announc.">
        <title>Complete genome sequence of Simiduia agarivorans SA1(T), a marine bacterium able to degrade a variety of polysaccharides.</title>
        <authorList>
            <person name="Lin S.Y."/>
            <person name="Shieh W.Y."/>
            <person name="Chen J.S."/>
            <person name="Tang S.L."/>
        </authorList>
    </citation>
    <scope>NUCLEOTIDE SEQUENCE [LARGE SCALE GENOMIC DNA]</scope>
    <source>
        <strain evidence="2">DSM 21679 / JCM 13881 / BCRC 17597 / SA1</strain>
    </source>
</reference>
<evidence type="ECO:0000313" key="1">
    <source>
        <dbReference type="EMBL" id="AFU98089.1"/>
    </source>
</evidence>
<proteinExistence type="predicted"/>
<dbReference type="PANTHER" id="PTHR35566:SF1">
    <property type="entry name" value="TYPE VI SECRETION SYSTEM BASEPLATE COMPONENT TSSK1"/>
    <property type="match status" value="1"/>
</dbReference>
<dbReference type="InterPro" id="IPR010263">
    <property type="entry name" value="T6SS_TssK"/>
</dbReference>
<dbReference type="AlphaFoldDB" id="K4KG71"/>
<dbReference type="NCBIfam" id="TIGR03353">
    <property type="entry name" value="VI_chp_4"/>
    <property type="match status" value="1"/>
</dbReference>
<dbReference type="PANTHER" id="PTHR35566">
    <property type="entry name" value="BLR3599 PROTEIN"/>
    <property type="match status" value="1"/>
</dbReference>
<gene>
    <name evidence="1" type="ordered locus">M5M_04410</name>
</gene>
<dbReference type="OrthoDB" id="9775333at2"/>
<keyword evidence="2" id="KW-1185">Reference proteome</keyword>
<dbReference type="eggNOG" id="COG3522">
    <property type="taxonomic scope" value="Bacteria"/>
</dbReference>
<name>K4KG71_SIMAS</name>
<dbReference type="KEGG" id="saga:M5M_04410"/>
<sequence length="444" mass="49829">MSAMNKVIWSEGMFLRPQHFQQQDRYWERFIEGRLASFTEHSWGIHSLSIDAEPLTLGKLSLTEIKAVFPDGTPYLAPDIEMPPPILEIPDNTQDLTIFLCVPLKRPGSQDSIRSEEDLPQARYQTYNYDIRNSTSQSSEPARIQIGKLRVCLKTGNDDLSGYASIPVARVIERMPDKPVKLDRDFIPPVVRCSASLNLNSYLQEVAGLLKQRGDALGNRLADSGRAGSAEIADYMLLQVINRFEPQIRQFIDEDHLHPYNLYTSLIQLAGELATFTASEKRAPQLSPYRHDDLRSTYGDLFGALRQSLSTVLEQTATPLALVERKYGIHVAPITDPSMMVSSSFVLAVKADVQTELLRSRFPTQAKIAPVETIRELITTQMPGVKIRALPVAPRQIPYHAGFIYFELEKSGAVWQSFQRSGGFAVHLGANFPGLAMELWAIRN</sequence>
<evidence type="ECO:0008006" key="3">
    <source>
        <dbReference type="Google" id="ProtNLM"/>
    </source>
</evidence>